<dbReference type="AlphaFoldDB" id="J9GDQ1"/>
<accession>J9GDQ1</accession>
<comment type="caution">
    <text evidence="1">The sequence shown here is derived from an EMBL/GenBank/DDBJ whole genome shotgun (WGS) entry which is preliminary data.</text>
</comment>
<gene>
    <name evidence="1" type="ORF">EVA_06415</name>
</gene>
<sequence length="246" mass="29487">MQRVKRRIFSGVVCEQEVYTVSDRANIKKAEPRQRFKDDEERVQHRIGISKRKHQRLVNENFSPLSLYSTLTFDDDSEVHTFSEARRIRDNYFRRLQRACHDAKIIIYMGRGKNTSRIHFHMISDGIPEETISGKWNDGSVIHIRHLREHNYYNGVDYGQDYTGLADYLFNHWTPEQGGHRWKATRNLRKPEKEEPKLALRTYTEQKPPIAPKGYKLVETRATKWGYIYYKYVREPEKAKRRKKRE</sequence>
<protein>
    <submittedName>
        <fullName evidence="1">Uncharacterized protein</fullName>
    </submittedName>
</protein>
<dbReference type="EMBL" id="AMCI01001455">
    <property type="protein sequence ID" value="EJX05477.1"/>
    <property type="molecule type" value="Genomic_DNA"/>
</dbReference>
<name>J9GDQ1_9ZZZZ</name>
<reference evidence="1" key="1">
    <citation type="journal article" date="2012" name="PLoS ONE">
        <title>Gene sets for utilization of primary and secondary nutrition supplies in the distal gut of endangered iberian lynx.</title>
        <authorList>
            <person name="Alcaide M."/>
            <person name="Messina E."/>
            <person name="Richter M."/>
            <person name="Bargiela R."/>
            <person name="Peplies J."/>
            <person name="Huws S.A."/>
            <person name="Newbold C.J."/>
            <person name="Golyshin P.N."/>
            <person name="Simon M.A."/>
            <person name="Lopez G."/>
            <person name="Yakimov M.M."/>
            <person name="Ferrer M."/>
        </authorList>
    </citation>
    <scope>NUCLEOTIDE SEQUENCE</scope>
</reference>
<organism evidence="1">
    <name type="scientific">gut metagenome</name>
    <dbReference type="NCBI Taxonomy" id="749906"/>
    <lineage>
        <taxon>unclassified sequences</taxon>
        <taxon>metagenomes</taxon>
        <taxon>organismal metagenomes</taxon>
    </lineage>
</organism>
<proteinExistence type="predicted"/>
<evidence type="ECO:0000313" key="1">
    <source>
        <dbReference type="EMBL" id="EJX05477.1"/>
    </source>
</evidence>